<dbReference type="Proteomes" id="UP000765509">
    <property type="component" value="Unassembled WGS sequence"/>
</dbReference>
<organism evidence="3 4">
    <name type="scientific">Austropuccinia psidii MF-1</name>
    <dbReference type="NCBI Taxonomy" id="1389203"/>
    <lineage>
        <taxon>Eukaryota</taxon>
        <taxon>Fungi</taxon>
        <taxon>Dikarya</taxon>
        <taxon>Basidiomycota</taxon>
        <taxon>Pucciniomycotina</taxon>
        <taxon>Pucciniomycetes</taxon>
        <taxon>Pucciniales</taxon>
        <taxon>Sphaerophragmiaceae</taxon>
        <taxon>Austropuccinia</taxon>
    </lineage>
</organism>
<reference evidence="3" key="1">
    <citation type="submission" date="2021-03" db="EMBL/GenBank/DDBJ databases">
        <title>Draft genome sequence of rust myrtle Austropuccinia psidii MF-1, a brazilian biotype.</title>
        <authorList>
            <person name="Quecine M.C."/>
            <person name="Pachon D.M.R."/>
            <person name="Bonatelli M.L."/>
            <person name="Correr F.H."/>
            <person name="Franceschini L.M."/>
            <person name="Leite T.F."/>
            <person name="Margarido G.R.A."/>
            <person name="Almeida C.A."/>
            <person name="Ferrarezi J.A."/>
            <person name="Labate C.A."/>
        </authorList>
    </citation>
    <scope>NUCLEOTIDE SEQUENCE</scope>
    <source>
        <strain evidence="3">MF-1</strain>
    </source>
</reference>
<dbReference type="EMBL" id="AVOT02025677">
    <property type="protein sequence ID" value="MBW0517097.1"/>
    <property type="molecule type" value="Genomic_DNA"/>
</dbReference>
<comment type="caution">
    <text evidence="3">The sequence shown here is derived from an EMBL/GenBank/DDBJ whole genome shotgun (WGS) entry which is preliminary data.</text>
</comment>
<proteinExistence type="predicted"/>
<feature type="region of interest" description="Disordered" evidence="1">
    <location>
        <begin position="77"/>
        <end position="107"/>
    </location>
</feature>
<evidence type="ECO:0000313" key="3">
    <source>
        <dbReference type="EMBL" id="MBW0517097.1"/>
    </source>
</evidence>
<dbReference type="InterPro" id="IPR032549">
    <property type="entry name" value="DUF4939"/>
</dbReference>
<name>A0A9Q3EGH7_9BASI</name>
<keyword evidence="4" id="KW-1185">Reference proteome</keyword>
<dbReference type="OrthoDB" id="5552562at2759"/>
<accession>A0A9Q3EGH7</accession>
<evidence type="ECO:0000256" key="1">
    <source>
        <dbReference type="SAM" id="MobiDB-lite"/>
    </source>
</evidence>
<protein>
    <recommendedName>
        <fullName evidence="2">DUF4939 domain-containing protein</fullName>
    </recommendedName>
</protein>
<sequence length="295" mass="32661">MCWVAISSLPFSFHSDRLKQWTWTLSSSFILNVSIIPVQNSPSGKNNRSQRNLAVLTPTERVPLGRTPSSHQLRANLDRGLPMEGEAPSRRGGMKSRRSRSFSGLLDGYPGISEGARAKLGEVEDEEGEDSGETEVAYALENAPVVPQGSHIAPTNQPLVSQGDPSLLKIMEKMATIMGQLSQAAAPRENSKAPAFKSPSMKTPDSFYGNQAHNLRGFIQSCQLILNNDPENLFSDRKKVLYSTSFLTGRAGKWIEPYLSNISNEDPSYLLNNWKLFETQLFNLFGDTNKVRKAE</sequence>
<feature type="domain" description="DUF4939" evidence="2">
    <location>
        <begin position="198"/>
        <end position="286"/>
    </location>
</feature>
<dbReference type="AlphaFoldDB" id="A0A9Q3EGH7"/>
<evidence type="ECO:0000259" key="2">
    <source>
        <dbReference type="Pfam" id="PF16297"/>
    </source>
</evidence>
<evidence type="ECO:0000313" key="4">
    <source>
        <dbReference type="Proteomes" id="UP000765509"/>
    </source>
</evidence>
<gene>
    <name evidence="3" type="ORF">O181_056812</name>
</gene>
<dbReference type="Pfam" id="PF16297">
    <property type="entry name" value="DUF4939"/>
    <property type="match status" value="1"/>
</dbReference>